<gene>
    <name evidence="4" type="ORF">CMQ_4838</name>
</gene>
<dbReference type="Proteomes" id="UP000007796">
    <property type="component" value="Unassembled WGS sequence"/>
</dbReference>
<dbReference type="SMART" id="SM00066">
    <property type="entry name" value="GAL4"/>
    <property type="match status" value="1"/>
</dbReference>
<dbReference type="GeneID" id="25978093"/>
<feature type="region of interest" description="Disordered" evidence="2">
    <location>
        <begin position="166"/>
        <end position="194"/>
    </location>
</feature>
<dbReference type="PANTHER" id="PTHR47785">
    <property type="entry name" value="ZN(II)2CYS6 TRANSCRIPTION FACTOR (EUROFUNG)-RELATED-RELATED"/>
    <property type="match status" value="1"/>
</dbReference>
<feature type="domain" description="Zn(2)-C6 fungal-type" evidence="3">
    <location>
        <begin position="29"/>
        <end position="58"/>
    </location>
</feature>
<dbReference type="Gene3D" id="4.10.240.10">
    <property type="entry name" value="Zn(2)-C6 fungal-type DNA-binding domain"/>
    <property type="match status" value="1"/>
</dbReference>
<dbReference type="Pfam" id="PF00172">
    <property type="entry name" value="Zn_clus"/>
    <property type="match status" value="1"/>
</dbReference>
<evidence type="ECO:0000313" key="4">
    <source>
        <dbReference type="EMBL" id="EFW98986.1"/>
    </source>
</evidence>
<dbReference type="InterPro" id="IPR001138">
    <property type="entry name" value="Zn2Cys6_DnaBD"/>
</dbReference>
<dbReference type="AlphaFoldDB" id="F0XV73"/>
<dbReference type="PROSITE" id="PS50048">
    <property type="entry name" value="ZN2_CY6_FUNGAL_2"/>
    <property type="match status" value="1"/>
</dbReference>
<evidence type="ECO:0000256" key="2">
    <source>
        <dbReference type="SAM" id="MobiDB-lite"/>
    </source>
</evidence>
<dbReference type="OrthoDB" id="6133115at2759"/>
<dbReference type="GO" id="GO:0008270">
    <property type="term" value="F:zinc ion binding"/>
    <property type="evidence" value="ECO:0007669"/>
    <property type="project" value="InterPro"/>
</dbReference>
<sequence length="759" mass="84020">MQAVWGSETPGIDEHTAPKRQRLFIARQACESCRQKKTRCDGGNPCGLCRSAGIECRFAERKATKNEVSLGMIFNTLQRIESKIETHQEQKQLQQQLKQGRNGSAAMLVEGELPSELSPRRPSSTAATELASPQASSSLYSPHCHETPYRHASGIYELLSATGTPPGQVSDINHHDGNSSILSPSSLPPPPFRSRSPRHVPVIQYPIRQLTSWPAVRVLLEEAAAKAGDDFTYDAAVATMLEQRRPPLPLPSPSLMLLQSNWLAQIHVSVVKDLGDKYFATFNLGNPILDRRLFSQHSLAVALQTEFGVNIESCVVLATMALGALGRKALVQTGLDTVTETAAAAAITTSIVPPPDATRPFGEGGWDVWEDGLVFFNEARKRIGLLGCDNSLQACQYYLLTGLFYSQLLRPVDFWASCSHPDASDSLPKDCDDWTMDMQARLFWTSAMFEAVLTQELDLPVSSLLTYEDRVPLPRFVEFPGVASVVSSLVVAAPPLSAATAREAEQDSFCHYHFLSQIAHRIILTRLCDSLFANRSRALASRAAADGATTMTRNDYPPQALEDELLHQLEQWRSQLPDNLKWRTDSVNLDGSADSLALTPADALVVPWLRARYYIARYHLRRPLLHRALHHPNWMTRDDFDKCRDAIVCAVDWLTVIQPALLAMDCLHLKFFVCTQLFGQLLLLHALESSSVPELPQLVPTNYATWRMLAFRFLEQCAPHSPSIAREYEIVSAVHDIKNRIGNDCSGNGNGNGGGHNIA</sequence>
<accession>F0XV73</accession>
<protein>
    <submittedName>
        <fullName evidence="4">C6 zinc finger domain containing protein</fullName>
    </submittedName>
</protein>
<feature type="compositionally biased region" description="Polar residues" evidence="2">
    <location>
        <begin position="125"/>
        <end position="140"/>
    </location>
</feature>
<dbReference type="eggNOG" id="ENOG502QVHD">
    <property type="taxonomic scope" value="Eukaryota"/>
</dbReference>
<keyword evidence="1" id="KW-0539">Nucleus</keyword>
<dbReference type="HOGENOM" id="CLU_014025_0_0_1"/>
<dbReference type="CDD" id="cd00067">
    <property type="entry name" value="GAL4"/>
    <property type="match status" value="1"/>
</dbReference>
<evidence type="ECO:0000259" key="3">
    <source>
        <dbReference type="PROSITE" id="PS50048"/>
    </source>
</evidence>
<keyword evidence="5" id="KW-1185">Reference proteome</keyword>
<dbReference type="InParanoid" id="F0XV73"/>
<dbReference type="InterPro" id="IPR053181">
    <property type="entry name" value="EcdB-like_regulator"/>
</dbReference>
<dbReference type="InterPro" id="IPR036864">
    <property type="entry name" value="Zn2-C6_fun-type_DNA-bd_sf"/>
</dbReference>
<dbReference type="SUPFAM" id="SSF57701">
    <property type="entry name" value="Zn2/Cys6 DNA-binding domain"/>
    <property type="match status" value="1"/>
</dbReference>
<evidence type="ECO:0000256" key="1">
    <source>
        <dbReference type="ARBA" id="ARBA00023242"/>
    </source>
</evidence>
<feature type="compositionally biased region" description="Low complexity" evidence="2">
    <location>
        <begin position="113"/>
        <end position="124"/>
    </location>
</feature>
<evidence type="ECO:0000313" key="5">
    <source>
        <dbReference type="Proteomes" id="UP000007796"/>
    </source>
</evidence>
<organism evidence="5">
    <name type="scientific">Grosmannia clavigera (strain kw1407 / UAMH 11150)</name>
    <name type="common">Blue stain fungus</name>
    <name type="synonym">Graphiocladiella clavigera</name>
    <dbReference type="NCBI Taxonomy" id="655863"/>
    <lineage>
        <taxon>Eukaryota</taxon>
        <taxon>Fungi</taxon>
        <taxon>Dikarya</taxon>
        <taxon>Ascomycota</taxon>
        <taxon>Pezizomycotina</taxon>
        <taxon>Sordariomycetes</taxon>
        <taxon>Sordariomycetidae</taxon>
        <taxon>Ophiostomatales</taxon>
        <taxon>Ophiostomataceae</taxon>
        <taxon>Leptographium</taxon>
    </lineage>
</organism>
<dbReference type="PROSITE" id="PS00463">
    <property type="entry name" value="ZN2_CY6_FUNGAL_1"/>
    <property type="match status" value="1"/>
</dbReference>
<dbReference type="EMBL" id="GL630006">
    <property type="protein sequence ID" value="EFW98986.1"/>
    <property type="molecule type" value="Genomic_DNA"/>
</dbReference>
<dbReference type="PANTHER" id="PTHR47785:SF6">
    <property type="entry name" value="ZN(II)2CYS6 TRANSCRIPTION FACTOR (EUROFUNG)"/>
    <property type="match status" value="1"/>
</dbReference>
<reference evidence="4 5" key="1">
    <citation type="journal article" date="2011" name="Proc. Natl. Acad. Sci. U.S.A.">
        <title>Genome and transcriptome analyses of the mountain pine beetle-fungal symbiont Grosmannia clavigera, a lodgepole pine pathogen.</title>
        <authorList>
            <person name="DiGuistini S."/>
            <person name="Wang Y."/>
            <person name="Liao N.Y."/>
            <person name="Taylor G."/>
            <person name="Tanguay P."/>
            <person name="Feau N."/>
            <person name="Henrissat B."/>
            <person name="Chan S.K."/>
            <person name="Hesse-Orce U."/>
            <person name="Alamouti S.M."/>
            <person name="Tsui C.K.M."/>
            <person name="Docking R.T."/>
            <person name="Levasseur A."/>
            <person name="Haridas S."/>
            <person name="Robertson G."/>
            <person name="Birol I."/>
            <person name="Holt R.A."/>
            <person name="Marra M.A."/>
            <person name="Hamelin R.C."/>
            <person name="Hirst M."/>
            <person name="Jones S.J.M."/>
            <person name="Bohlmann J."/>
            <person name="Breuil C."/>
        </authorList>
    </citation>
    <scope>NUCLEOTIDE SEQUENCE [LARGE SCALE GENOMIC DNA]</scope>
    <source>
        <strain evidence="5">kw1407 / UAMH 11150</strain>
    </source>
</reference>
<dbReference type="GO" id="GO:0000981">
    <property type="term" value="F:DNA-binding transcription factor activity, RNA polymerase II-specific"/>
    <property type="evidence" value="ECO:0007669"/>
    <property type="project" value="InterPro"/>
</dbReference>
<dbReference type="RefSeq" id="XP_014168469.1">
    <property type="nucleotide sequence ID" value="XM_014312994.1"/>
</dbReference>
<feature type="region of interest" description="Disordered" evidence="2">
    <location>
        <begin position="113"/>
        <end position="144"/>
    </location>
</feature>
<name>F0XV73_GROCL</name>
<proteinExistence type="predicted"/>
<dbReference type="CDD" id="cd12148">
    <property type="entry name" value="fungal_TF_MHR"/>
    <property type="match status" value="1"/>
</dbReference>